<organism evidence="1 2">
    <name type="scientific">Sulfolobus islandicus rod-shaped virus 9</name>
    <dbReference type="NCBI Taxonomy" id="1983552"/>
    <lineage>
        <taxon>Viruses</taxon>
        <taxon>Adnaviria</taxon>
        <taxon>Zilligvirae</taxon>
        <taxon>Taleaviricota</taxon>
        <taxon>Tokiviricetes</taxon>
        <taxon>Ligamenvirales</taxon>
        <taxon>Rudiviridae</taxon>
        <taxon>Usarudivirus</taxon>
        <taxon>Usarudivirus aestus</taxon>
        <taxon>Usarudivirus SIRV9</taxon>
    </lineage>
</organism>
<dbReference type="KEGG" id="vg:32878417"/>
<protein>
    <submittedName>
        <fullName evidence="1">Uncharacterized protein</fullName>
    </submittedName>
</protein>
<dbReference type="EMBL" id="KY744228">
    <property type="protein sequence ID" value="ARQ96386.1"/>
    <property type="molecule type" value="Genomic_DNA"/>
</dbReference>
<evidence type="ECO:0000313" key="2">
    <source>
        <dbReference type="Proteomes" id="UP000202761"/>
    </source>
</evidence>
<evidence type="ECO:0000313" key="1">
    <source>
        <dbReference type="EMBL" id="ARQ96386.1"/>
    </source>
</evidence>
<accession>A0A1X9SJH6</accession>
<keyword evidence="2" id="KW-1185">Reference proteome</keyword>
<dbReference type="Proteomes" id="UP000202761">
    <property type="component" value="Segment"/>
</dbReference>
<dbReference type="OrthoDB" id="18538at10239"/>
<sequence>MDPGLQKIIEVFKETFHPDENSLKIIEKQVSYLEYAFYDLLESYKDEKISMDSLIIFFGYLFGVLIDNDVQLETLLAIIESVYVAKKIKKHKL</sequence>
<reference evidence="1 2" key="1">
    <citation type="journal article" date="2017" name="Viruses">
        <title>Differentiation and structure in Sulfolobus islandicus rod-shaped virus populations.</title>
        <authorList>
            <person name="Bautista M.A."/>
            <person name="Black J.A."/>
            <person name="Youngblut N.D."/>
            <person name="Whitaker R.J."/>
        </authorList>
    </citation>
    <scope>NUCLEOTIDE SEQUENCE [LARGE SCALE GENOMIC DNA]</scope>
</reference>
<name>A0A1X9SJH6_9VIRU</name>
<dbReference type="GeneID" id="32878417"/>
<dbReference type="RefSeq" id="YP_009362590.1">
    <property type="nucleotide sequence ID" value="NC_034620.1"/>
</dbReference>
<proteinExistence type="predicted"/>